<evidence type="ECO:0000256" key="1">
    <source>
        <dbReference type="SAM" id="MobiDB-lite"/>
    </source>
</evidence>
<comment type="caution">
    <text evidence="2">The sequence shown here is derived from an EMBL/GenBank/DDBJ whole genome shotgun (WGS) entry which is preliminary data.</text>
</comment>
<feature type="non-terminal residue" evidence="2">
    <location>
        <position position="120"/>
    </location>
</feature>
<organism evidence="2">
    <name type="scientific">marine sediment metagenome</name>
    <dbReference type="NCBI Taxonomy" id="412755"/>
    <lineage>
        <taxon>unclassified sequences</taxon>
        <taxon>metagenomes</taxon>
        <taxon>ecological metagenomes</taxon>
    </lineage>
</organism>
<evidence type="ECO:0000313" key="2">
    <source>
        <dbReference type="EMBL" id="GAF72104.1"/>
    </source>
</evidence>
<feature type="region of interest" description="Disordered" evidence="1">
    <location>
        <begin position="97"/>
        <end position="120"/>
    </location>
</feature>
<accession>X0RTC9</accession>
<sequence>MSDILTKECITSELLELNSKLIISDQWGIPYTLPQWFYHTAKGFRGKLKKDRVEEIGRRIDKAVALAEQYKATNKCNPWADLLIQRFGEMKQCASTSKKFKDYEKCSSTSREPLHQQSYD</sequence>
<reference evidence="2" key="1">
    <citation type="journal article" date="2014" name="Front. Microbiol.">
        <title>High frequency of phylogenetically diverse reductive dehalogenase-homologous genes in deep subseafloor sedimentary metagenomes.</title>
        <authorList>
            <person name="Kawai M."/>
            <person name="Futagami T."/>
            <person name="Toyoda A."/>
            <person name="Takaki Y."/>
            <person name="Nishi S."/>
            <person name="Hori S."/>
            <person name="Arai W."/>
            <person name="Tsubouchi T."/>
            <person name="Morono Y."/>
            <person name="Uchiyama I."/>
            <person name="Ito T."/>
            <person name="Fujiyama A."/>
            <person name="Inagaki F."/>
            <person name="Takami H."/>
        </authorList>
    </citation>
    <scope>NUCLEOTIDE SEQUENCE</scope>
    <source>
        <strain evidence="2">Expedition CK06-06</strain>
    </source>
</reference>
<proteinExistence type="predicted"/>
<protein>
    <submittedName>
        <fullName evidence="2">Uncharacterized protein</fullName>
    </submittedName>
</protein>
<dbReference type="AlphaFoldDB" id="X0RTC9"/>
<dbReference type="EMBL" id="BARS01009258">
    <property type="protein sequence ID" value="GAF72104.1"/>
    <property type="molecule type" value="Genomic_DNA"/>
</dbReference>
<feature type="compositionally biased region" description="Polar residues" evidence="1">
    <location>
        <begin position="106"/>
        <end position="120"/>
    </location>
</feature>
<gene>
    <name evidence="2" type="ORF">S01H1_17446</name>
</gene>
<name>X0RTC9_9ZZZZ</name>